<dbReference type="InterPro" id="IPR000374">
    <property type="entry name" value="PC_trans"/>
</dbReference>
<evidence type="ECO:0000256" key="9">
    <source>
        <dbReference type="ARBA" id="ARBA00022516"/>
    </source>
</evidence>
<evidence type="ECO:0000256" key="8">
    <source>
        <dbReference type="ARBA" id="ARBA00022475"/>
    </source>
</evidence>
<keyword evidence="12 18" id="KW-0548">Nucleotidyltransferase</keyword>
<dbReference type="STRING" id="1817768.A3A87_01070"/>
<evidence type="ECO:0000256" key="14">
    <source>
        <dbReference type="ARBA" id="ARBA00023098"/>
    </source>
</evidence>
<comment type="subcellular location">
    <subcellularLocation>
        <location evidence="2">Cell membrane</location>
        <topology evidence="2">Multi-pass membrane protein</topology>
    </subcellularLocation>
</comment>
<evidence type="ECO:0000313" key="20">
    <source>
        <dbReference type="EMBL" id="OGI50751.1"/>
    </source>
</evidence>
<evidence type="ECO:0000256" key="12">
    <source>
        <dbReference type="ARBA" id="ARBA00022695"/>
    </source>
</evidence>
<keyword evidence="9" id="KW-0444">Lipid biosynthesis</keyword>
<dbReference type="UniPathway" id="UPA00557">
    <property type="reaction ID" value="UER00614"/>
</dbReference>
<accession>A0A1F6U068</accession>
<evidence type="ECO:0000256" key="2">
    <source>
        <dbReference type="ARBA" id="ARBA00004651"/>
    </source>
</evidence>
<feature type="transmembrane region" description="Helical" evidence="19">
    <location>
        <begin position="256"/>
        <end position="274"/>
    </location>
</feature>
<evidence type="ECO:0000256" key="3">
    <source>
        <dbReference type="ARBA" id="ARBA00005119"/>
    </source>
</evidence>
<evidence type="ECO:0000256" key="10">
    <source>
        <dbReference type="ARBA" id="ARBA00022679"/>
    </source>
</evidence>
<comment type="caution">
    <text evidence="20">The sequence shown here is derived from an EMBL/GenBank/DDBJ whole genome shotgun (WGS) entry which is preliminary data.</text>
</comment>
<feature type="transmembrane region" description="Helical" evidence="19">
    <location>
        <begin position="209"/>
        <end position="226"/>
    </location>
</feature>
<feature type="transmembrane region" description="Helical" evidence="19">
    <location>
        <begin position="7"/>
        <end position="40"/>
    </location>
</feature>
<keyword evidence="16" id="KW-0594">Phospholipid biosynthesis</keyword>
<dbReference type="AlphaFoldDB" id="A0A1F6U068"/>
<evidence type="ECO:0000256" key="1">
    <source>
        <dbReference type="ARBA" id="ARBA00001698"/>
    </source>
</evidence>
<keyword evidence="10 18" id="KW-0808">Transferase</keyword>
<evidence type="ECO:0000256" key="19">
    <source>
        <dbReference type="SAM" id="Phobius"/>
    </source>
</evidence>
<dbReference type="Proteomes" id="UP000179037">
    <property type="component" value="Unassembled WGS sequence"/>
</dbReference>
<keyword evidence="13 19" id="KW-1133">Transmembrane helix</keyword>
<reference evidence="20 21" key="1">
    <citation type="journal article" date="2016" name="Nat. Commun.">
        <title>Thousands of microbial genomes shed light on interconnected biogeochemical processes in an aquifer system.</title>
        <authorList>
            <person name="Anantharaman K."/>
            <person name="Brown C.T."/>
            <person name="Hug L.A."/>
            <person name="Sharon I."/>
            <person name="Castelle C.J."/>
            <person name="Probst A.J."/>
            <person name="Thomas B.C."/>
            <person name="Singh A."/>
            <person name="Wilkins M.J."/>
            <person name="Karaoz U."/>
            <person name="Brodie E.L."/>
            <person name="Williams K.H."/>
            <person name="Hubbard S.S."/>
            <person name="Banfield J.F."/>
        </authorList>
    </citation>
    <scope>NUCLEOTIDE SEQUENCE [LARGE SCALE GENOMIC DNA]</scope>
</reference>
<evidence type="ECO:0000256" key="5">
    <source>
        <dbReference type="ARBA" id="ARBA00010185"/>
    </source>
</evidence>
<dbReference type="EMBL" id="MFTC01000061">
    <property type="protein sequence ID" value="OGI50751.1"/>
    <property type="molecule type" value="Genomic_DNA"/>
</dbReference>
<comment type="catalytic activity">
    <reaction evidence="1 18">
        <text>a 1,2-diacyl-sn-glycero-3-phosphate + CTP + H(+) = a CDP-1,2-diacyl-sn-glycerol + diphosphate</text>
        <dbReference type="Rhea" id="RHEA:16229"/>
        <dbReference type="ChEBI" id="CHEBI:15378"/>
        <dbReference type="ChEBI" id="CHEBI:33019"/>
        <dbReference type="ChEBI" id="CHEBI:37563"/>
        <dbReference type="ChEBI" id="CHEBI:58332"/>
        <dbReference type="ChEBI" id="CHEBI:58608"/>
        <dbReference type="EC" id="2.7.7.41"/>
    </reaction>
</comment>
<feature type="transmembrane region" description="Helical" evidence="19">
    <location>
        <begin position="116"/>
        <end position="136"/>
    </location>
</feature>
<feature type="transmembrane region" description="Helical" evidence="19">
    <location>
        <begin position="143"/>
        <end position="162"/>
    </location>
</feature>
<evidence type="ECO:0000256" key="4">
    <source>
        <dbReference type="ARBA" id="ARBA00005189"/>
    </source>
</evidence>
<evidence type="ECO:0000256" key="16">
    <source>
        <dbReference type="ARBA" id="ARBA00023209"/>
    </source>
</evidence>
<dbReference type="PANTHER" id="PTHR46382:SF1">
    <property type="entry name" value="PHOSPHATIDATE CYTIDYLYLTRANSFERASE"/>
    <property type="match status" value="1"/>
</dbReference>
<sequence length="276" mass="29441">MLKQRILTAIVLVPLLVAALFYLSLPWIALLFGVFIAAAAWEWAGLSGLRRFPAKAAYVACLLLFGALGLNAIPLQRDLIVALLAAAVLWWLWALVELISRPDANKGMFTTLPGRVVGGFLILVPLWIASVYLLAADDERPRTLLFLFVLVWVADSAAYFAGSVMGRTKLAPHISPGKTVEGVAGGVLGVVLLAWLCGTMIWKFEGTLLALWTGLAALTALFSVVGDLTESKLKRIAGVKDSGKLLPGHGGVLDRIDALTAAAPVFALGAILLLKY</sequence>
<dbReference type="EC" id="2.7.7.41" evidence="6 18"/>
<evidence type="ECO:0000256" key="11">
    <source>
        <dbReference type="ARBA" id="ARBA00022692"/>
    </source>
</evidence>
<dbReference type="PROSITE" id="PS01315">
    <property type="entry name" value="CDS"/>
    <property type="match status" value="1"/>
</dbReference>
<evidence type="ECO:0000256" key="13">
    <source>
        <dbReference type="ARBA" id="ARBA00022989"/>
    </source>
</evidence>
<evidence type="ECO:0000256" key="7">
    <source>
        <dbReference type="ARBA" id="ARBA00019373"/>
    </source>
</evidence>
<feature type="transmembrane region" description="Helical" evidence="19">
    <location>
        <begin position="79"/>
        <end position="96"/>
    </location>
</feature>
<keyword evidence="11 18" id="KW-0812">Transmembrane</keyword>
<evidence type="ECO:0000256" key="18">
    <source>
        <dbReference type="RuleBase" id="RU003938"/>
    </source>
</evidence>
<keyword evidence="15 19" id="KW-0472">Membrane</keyword>
<evidence type="ECO:0000256" key="15">
    <source>
        <dbReference type="ARBA" id="ARBA00023136"/>
    </source>
</evidence>
<dbReference type="GO" id="GO:0004605">
    <property type="term" value="F:phosphatidate cytidylyltransferase activity"/>
    <property type="evidence" value="ECO:0007669"/>
    <property type="project" value="UniProtKB-EC"/>
</dbReference>
<feature type="transmembrane region" description="Helical" evidence="19">
    <location>
        <begin position="182"/>
        <end position="202"/>
    </location>
</feature>
<dbReference type="PANTHER" id="PTHR46382">
    <property type="entry name" value="PHOSPHATIDATE CYTIDYLYLTRANSFERASE"/>
    <property type="match status" value="1"/>
</dbReference>
<protein>
    <recommendedName>
        <fullName evidence="7 18">Phosphatidate cytidylyltransferase</fullName>
        <ecNumber evidence="6 18">2.7.7.41</ecNumber>
    </recommendedName>
</protein>
<keyword evidence="17" id="KW-1208">Phospholipid metabolism</keyword>
<comment type="similarity">
    <text evidence="5 18">Belongs to the CDS family.</text>
</comment>
<evidence type="ECO:0000313" key="21">
    <source>
        <dbReference type="Proteomes" id="UP000179037"/>
    </source>
</evidence>
<organism evidence="20 21">
    <name type="scientific">Candidatus Muproteobacteria bacterium RIFCSPLOWO2_01_FULL_60_18</name>
    <dbReference type="NCBI Taxonomy" id="1817768"/>
    <lineage>
        <taxon>Bacteria</taxon>
        <taxon>Pseudomonadati</taxon>
        <taxon>Pseudomonadota</taxon>
        <taxon>Candidatus Muproteobacteria</taxon>
    </lineage>
</organism>
<evidence type="ECO:0000256" key="6">
    <source>
        <dbReference type="ARBA" id="ARBA00012487"/>
    </source>
</evidence>
<proteinExistence type="inferred from homology"/>
<comment type="pathway">
    <text evidence="4">Lipid metabolism.</text>
</comment>
<dbReference type="Pfam" id="PF01148">
    <property type="entry name" value="CTP_transf_1"/>
    <property type="match status" value="1"/>
</dbReference>
<evidence type="ECO:0000256" key="17">
    <source>
        <dbReference type="ARBA" id="ARBA00023264"/>
    </source>
</evidence>
<name>A0A1F6U068_9PROT</name>
<feature type="transmembrane region" description="Helical" evidence="19">
    <location>
        <begin position="52"/>
        <end position="72"/>
    </location>
</feature>
<gene>
    <name evidence="20" type="ORF">A3A87_01070</name>
</gene>
<dbReference type="GO" id="GO:0016024">
    <property type="term" value="P:CDP-diacylglycerol biosynthetic process"/>
    <property type="evidence" value="ECO:0007669"/>
    <property type="project" value="UniProtKB-UniPathway"/>
</dbReference>
<dbReference type="GO" id="GO:0005886">
    <property type="term" value="C:plasma membrane"/>
    <property type="evidence" value="ECO:0007669"/>
    <property type="project" value="UniProtKB-SubCell"/>
</dbReference>
<comment type="pathway">
    <text evidence="3 18">Phospholipid metabolism; CDP-diacylglycerol biosynthesis; CDP-diacylglycerol from sn-glycerol 3-phosphate: step 3/3.</text>
</comment>
<keyword evidence="8" id="KW-1003">Cell membrane</keyword>
<keyword evidence="14" id="KW-0443">Lipid metabolism</keyword>